<sequence>MTSADAAAPARPAVDELLAGAAGQRALLRTMRAHVCTPLETAEAWNAFEATVLAVHARLHDPFALVVPVLDEDRDACRRELAAVRTACDDAEALAGCVRALAADPYDPEAQAELARAWERLS</sequence>
<comment type="caution">
    <text evidence="1">The sequence shown here is derived from an EMBL/GenBank/DDBJ whole genome shotgun (WGS) entry which is preliminary data.</text>
</comment>
<dbReference type="Proteomes" id="UP000293638">
    <property type="component" value="Unassembled WGS sequence"/>
</dbReference>
<gene>
    <name evidence="1" type="ORF">EV189_3245</name>
</gene>
<name>A0A4Q7NG17_9ACTN</name>
<evidence type="ECO:0000313" key="1">
    <source>
        <dbReference type="EMBL" id="RZS82850.1"/>
    </source>
</evidence>
<keyword evidence="2" id="KW-1185">Reference proteome</keyword>
<proteinExistence type="predicted"/>
<dbReference type="RefSeq" id="WP_130493979.1">
    <property type="nucleotide sequence ID" value="NZ_SGXD01000004.1"/>
</dbReference>
<reference evidence="1 2" key="1">
    <citation type="submission" date="2019-02" db="EMBL/GenBank/DDBJ databases">
        <title>Genomic Encyclopedia of Type Strains, Phase IV (KMG-IV): sequencing the most valuable type-strain genomes for metagenomic binning, comparative biology and taxonomic classification.</title>
        <authorList>
            <person name="Goeker M."/>
        </authorList>
    </citation>
    <scope>NUCLEOTIDE SEQUENCE [LARGE SCALE GENOMIC DNA]</scope>
    <source>
        <strain evidence="1 2">DSM 45622</strain>
    </source>
</reference>
<dbReference type="AlphaFoldDB" id="A0A4Q7NG17"/>
<evidence type="ECO:0000313" key="2">
    <source>
        <dbReference type="Proteomes" id="UP000293638"/>
    </source>
</evidence>
<dbReference type="EMBL" id="SGXD01000004">
    <property type="protein sequence ID" value="RZS82850.1"/>
    <property type="molecule type" value="Genomic_DNA"/>
</dbReference>
<protein>
    <submittedName>
        <fullName evidence="1">Uncharacterized protein</fullName>
    </submittedName>
</protein>
<organism evidence="1 2">
    <name type="scientific">Motilibacter rhizosphaerae</name>
    <dbReference type="NCBI Taxonomy" id="598652"/>
    <lineage>
        <taxon>Bacteria</taxon>
        <taxon>Bacillati</taxon>
        <taxon>Actinomycetota</taxon>
        <taxon>Actinomycetes</taxon>
        <taxon>Motilibacterales</taxon>
        <taxon>Motilibacteraceae</taxon>
        <taxon>Motilibacter</taxon>
    </lineage>
</organism>
<accession>A0A4Q7NG17</accession>